<dbReference type="PROSITE" id="PS00678">
    <property type="entry name" value="WD_REPEATS_1"/>
    <property type="match status" value="1"/>
</dbReference>
<feature type="compositionally biased region" description="Polar residues" evidence="4">
    <location>
        <begin position="1060"/>
        <end position="1074"/>
    </location>
</feature>
<feature type="compositionally biased region" description="Polar residues" evidence="4">
    <location>
        <begin position="979"/>
        <end position="988"/>
    </location>
</feature>
<feature type="region of interest" description="Disordered" evidence="4">
    <location>
        <begin position="979"/>
        <end position="1090"/>
    </location>
</feature>
<dbReference type="RefSeq" id="XP_069200004.1">
    <property type="nucleotide sequence ID" value="XM_069348650.1"/>
</dbReference>
<feature type="compositionally biased region" description="Acidic residues" evidence="4">
    <location>
        <begin position="1005"/>
        <end position="1018"/>
    </location>
</feature>
<feature type="compositionally biased region" description="Low complexity" evidence="4">
    <location>
        <begin position="644"/>
        <end position="658"/>
    </location>
</feature>
<sequence length="1201" mass="129292">MKQILGWSRRCHLRLGPQLRSQKPPTATRPDEKAPPLPTTTFRRQVQAHTHWINDILLTQQNQALVSASSDISVKLWRPAGTDALPPQTIGLHNDYVKVLASPDQNADWVASGGLDRKIKFWDISGAGQRLSIDVGLEEGASGLGRDKGSIYALAATNSIIASGGPESTVRIWDPRTGKRVTKFVGHTDNVRDILISHDGSTVMTASSDETVKLWSVIAGRCMNTFTMHDASVWSLWSDHPQLSVFWSSDKSGLIAKTDTRGCAELEDGLSVAVAQEHQGVHKIIASGDFLWTGTSRPSINRWRDVNTDGAEVESPEGVLQSHRMSTPTAKPRLPSPLYHSSPPQSPMRERPSGGNKIASKHILRLSNTVYVARAQRPPTRDNATEAEEEPESEVMVPVRSAPESHVEGQNGLIQHHMLSDRRRVLTLDTAGEVMMWDIIKCAPVKSYGKRHIEDVAPEVNTFETVPNWCSIDTRTGSLTITLEENNAFDAEMYADELDPSEQADFKEDQRINLGKWVLRYLFAGLVDVEVLRDQQIRRHLLDKATMQKFERENAPPSIQLPMTQTNGFHDTTAPLTATTLKAGSSHGSSYTPGLSIGAATPGGFFGSSPIKKRDSDSEDGAPLSKTTSQQSRKSGDSKDYFSTATTATAGLTSPTETIKAPVTPGEVPAEGSDAATALPGETPSKFGRKFKMNMSFGMKKLGRTTTNEAAKPAVIEDACKESEAESDTRSVKTDNSRVVEENFLGCIQKIRFGYEDDLTAQAQRQNAMESAGGALGAAKDLELPSQVTPSSPSETPVLRPPPNTTILIQEDSPEAGGVADLWEGKVGVTGEAAQVELLEKYAPMWLGDVLLKNQIPYKDVVKISFVLEPLGGELPPVATEGNNRLNANRMLRARKILTYVAERIEPGYEAPSSNNAPAAAAATATAVPSNVNAPAQVTSPTTAISAPIAVPSAAASRPSTATSPTFSSNNPYARFASLSTSDSQPALSSSFSTQETRSSSSSNYDDDRDDEDDDEDNPFAHPDDDVDDDHHHHYHSPLLSSSQHQEEEEEEEEEAASTPVPTRTFAQPSSLRTTAILPPPIITNPANNDQASILRPEDYLELYCNHQAIPPKMTLATIRSHLWKAGGDVVLSYKANGRKKIVTSSVSSGNNAGLVNGGSGELARADESSGATTGGAGAGTGEYAGNGTSNEIGNGIGSGD</sequence>
<dbReference type="GeneID" id="95980773"/>
<organism evidence="5 6">
    <name type="scientific">Neodothiora populina</name>
    <dbReference type="NCBI Taxonomy" id="2781224"/>
    <lineage>
        <taxon>Eukaryota</taxon>
        <taxon>Fungi</taxon>
        <taxon>Dikarya</taxon>
        <taxon>Ascomycota</taxon>
        <taxon>Pezizomycotina</taxon>
        <taxon>Dothideomycetes</taxon>
        <taxon>Dothideomycetidae</taxon>
        <taxon>Dothideales</taxon>
        <taxon>Dothioraceae</taxon>
        <taxon>Neodothiora</taxon>
    </lineage>
</organism>
<keyword evidence="6" id="KW-1185">Reference proteome</keyword>
<dbReference type="InterPro" id="IPR015943">
    <property type="entry name" value="WD40/YVTN_repeat-like_dom_sf"/>
</dbReference>
<dbReference type="InterPro" id="IPR036322">
    <property type="entry name" value="WD40_repeat_dom_sf"/>
</dbReference>
<feature type="compositionally biased region" description="Low complexity" evidence="4">
    <location>
        <begin position="989"/>
        <end position="1004"/>
    </location>
</feature>
<dbReference type="InterPro" id="IPR001680">
    <property type="entry name" value="WD40_rpt"/>
</dbReference>
<keyword evidence="2" id="KW-0677">Repeat</keyword>
<feature type="region of interest" description="Disordered" evidence="4">
    <location>
        <begin position="1159"/>
        <end position="1201"/>
    </location>
</feature>
<evidence type="ECO:0000313" key="5">
    <source>
        <dbReference type="EMBL" id="KAL1303729.1"/>
    </source>
</evidence>
<evidence type="ECO:0000256" key="1">
    <source>
        <dbReference type="ARBA" id="ARBA00022574"/>
    </source>
</evidence>
<dbReference type="InterPro" id="IPR019775">
    <property type="entry name" value="WD40_repeat_CS"/>
</dbReference>
<protein>
    <recommendedName>
        <fullName evidence="7">WD40 repeat-like protein</fullName>
    </recommendedName>
</protein>
<dbReference type="SUPFAM" id="SSF50978">
    <property type="entry name" value="WD40 repeat-like"/>
    <property type="match status" value="1"/>
</dbReference>
<proteinExistence type="predicted"/>
<evidence type="ECO:0000256" key="2">
    <source>
        <dbReference type="ARBA" id="ARBA00022737"/>
    </source>
</evidence>
<gene>
    <name evidence="5" type="ORF">AAFC00_007074</name>
</gene>
<dbReference type="SMART" id="SM00320">
    <property type="entry name" value="WD40"/>
    <property type="match status" value="5"/>
</dbReference>
<dbReference type="Proteomes" id="UP001562354">
    <property type="component" value="Unassembled WGS sequence"/>
</dbReference>
<keyword evidence="1 3" id="KW-0853">WD repeat</keyword>
<evidence type="ECO:0000256" key="3">
    <source>
        <dbReference type="PROSITE-ProRule" id="PRU00221"/>
    </source>
</evidence>
<accession>A0ABR3PC69</accession>
<feature type="region of interest" description="Disordered" evidence="4">
    <location>
        <begin position="552"/>
        <end position="572"/>
    </location>
</feature>
<feature type="region of interest" description="Disordered" evidence="4">
    <location>
        <begin position="602"/>
        <end position="687"/>
    </location>
</feature>
<evidence type="ECO:0000256" key="4">
    <source>
        <dbReference type="SAM" id="MobiDB-lite"/>
    </source>
</evidence>
<dbReference type="Pfam" id="PF00400">
    <property type="entry name" value="WD40"/>
    <property type="match status" value="3"/>
</dbReference>
<dbReference type="InterPro" id="IPR051246">
    <property type="entry name" value="WDR48"/>
</dbReference>
<dbReference type="Gene3D" id="2.130.10.10">
    <property type="entry name" value="YVTN repeat-like/Quinoprotein amine dehydrogenase"/>
    <property type="match status" value="2"/>
</dbReference>
<feature type="region of interest" description="Disordered" evidence="4">
    <location>
        <begin position="15"/>
        <end position="38"/>
    </location>
</feature>
<feature type="region of interest" description="Disordered" evidence="4">
    <location>
        <begin position="307"/>
        <end position="356"/>
    </location>
</feature>
<feature type="region of interest" description="Disordered" evidence="4">
    <location>
        <begin position="375"/>
        <end position="398"/>
    </location>
</feature>
<feature type="compositionally biased region" description="Gly residues" evidence="4">
    <location>
        <begin position="1173"/>
        <end position="1185"/>
    </location>
</feature>
<evidence type="ECO:0000313" key="6">
    <source>
        <dbReference type="Proteomes" id="UP001562354"/>
    </source>
</evidence>
<reference evidence="5 6" key="1">
    <citation type="submission" date="2024-07" db="EMBL/GenBank/DDBJ databases">
        <title>Draft sequence of the Neodothiora populina.</title>
        <authorList>
            <person name="Drown D.D."/>
            <person name="Schuette U.S."/>
            <person name="Buechlein A.B."/>
            <person name="Rusch D.R."/>
            <person name="Winton L.W."/>
            <person name="Adams G.A."/>
        </authorList>
    </citation>
    <scope>NUCLEOTIDE SEQUENCE [LARGE SCALE GENOMIC DNA]</scope>
    <source>
        <strain evidence="5 6">CPC 39397</strain>
    </source>
</reference>
<dbReference type="PANTHER" id="PTHR19862:SF14">
    <property type="entry name" value="WD REPEAT-CONTAINING PROTEIN 48"/>
    <property type="match status" value="1"/>
</dbReference>
<dbReference type="PANTHER" id="PTHR19862">
    <property type="entry name" value="WD REPEAT-CONTAINING PROTEIN 48"/>
    <property type="match status" value="1"/>
</dbReference>
<dbReference type="EMBL" id="JBFMKM010000010">
    <property type="protein sequence ID" value="KAL1303729.1"/>
    <property type="molecule type" value="Genomic_DNA"/>
</dbReference>
<dbReference type="PROSITE" id="PS50082">
    <property type="entry name" value="WD_REPEATS_2"/>
    <property type="match status" value="3"/>
</dbReference>
<dbReference type="InterPro" id="IPR021772">
    <property type="entry name" value="WDR48/Bun107"/>
</dbReference>
<name>A0ABR3PC69_9PEZI</name>
<comment type="caution">
    <text evidence="5">The sequence shown here is derived from an EMBL/GenBank/DDBJ whole genome shotgun (WGS) entry which is preliminary data.</text>
</comment>
<dbReference type="Pfam" id="PF11816">
    <property type="entry name" value="DUF3337"/>
    <property type="match status" value="2"/>
</dbReference>
<feature type="repeat" description="WD" evidence="3">
    <location>
        <begin position="46"/>
        <end position="77"/>
    </location>
</feature>
<feature type="compositionally biased region" description="Acidic residues" evidence="4">
    <location>
        <begin position="1047"/>
        <end position="1056"/>
    </location>
</feature>
<feature type="repeat" description="WD" evidence="3">
    <location>
        <begin position="144"/>
        <end position="183"/>
    </location>
</feature>
<feature type="repeat" description="WD" evidence="3">
    <location>
        <begin position="184"/>
        <end position="225"/>
    </location>
</feature>
<feature type="compositionally biased region" description="Polar residues" evidence="4">
    <location>
        <begin position="561"/>
        <end position="570"/>
    </location>
</feature>
<evidence type="ECO:0008006" key="7">
    <source>
        <dbReference type="Google" id="ProtNLM"/>
    </source>
</evidence>
<dbReference type="PROSITE" id="PS50294">
    <property type="entry name" value="WD_REPEATS_REGION"/>
    <property type="match status" value="2"/>
</dbReference>